<feature type="compositionally biased region" description="Polar residues" evidence="1">
    <location>
        <begin position="85"/>
        <end position="95"/>
    </location>
</feature>
<feature type="compositionally biased region" description="Polar residues" evidence="1">
    <location>
        <begin position="189"/>
        <end position="205"/>
    </location>
</feature>
<reference evidence="2 3" key="1">
    <citation type="journal article" date="2022" name="G3 (Bethesda)">
        <title>Enemy or ally: a genomic approach to elucidate the lifestyle of Phyllosticta citrichinaensis.</title>
        <authorList>
            <person name="Buijs V.A."/>
            <person name="Groenewald J.Z."/>
            <person name="Haridas S."/>
            <person name="LaButti K.M."/>
            <person name="Lipzen A."/>
            <person name="Martin F.M."/>
            <person name="Barry K."/>
            <person name="Grigoriev I.V."/>
            <person name="Crous P.W."/>
            <person name="Seidl M.F."/>
        </authorList>
    </citation>
    <scope>NUCLEOTIDE SEQUENCE [LARGE SCALE GENOMIC DNA]</scope>
    <source>
        <strain evidence="2 3">CBS 129764</strain>
    </source>
</reference>
<evidence type="ECO:0000313" key="3">
    <source>
        <dbReference type="Proteomes" id="UP001456524"/>
    </source>
</evidence>
<dbReference type="Proteomes" id="UP001456524">
    <property type="component" value="Unassembled WGS sequence"/>
</dbReference>
<keyword evidence="3" id="KW-1185">Reference proteome</keyword>
<comment type="caution">
    <text evidence="2">The sequence shown here is derived from an EMBL/GenBank/DDBJ whole genome shotgun (WGS) entry which is preliminary data.</text>
</comment>
<evidence type="ECO:0000256" key="1">
    <source>
        <dbReference type="SAM" id="MobiDB-lite"/>
    </source>
</evidence>
<evidence type="ECO:0008006" key="4">
    <source>
        <dbReference type="Google" id="ProtNLM"/>
    </source>
</evidence>
<organism evidence="2 3">
    <name type="scientific">Phyllosticta citrichinensis</name>
    <dbReference type="NCBI Taxonomy" id="1130410"/>
    <lineage>
        <taxon>Eukaryota</taxon>
        <taxon>Fungi</taxon>
        <taxon>Dikarya</taxon>
        <taxon>Ascomycota</taxon>
        <taxon>Pezizomycotina</taxon>
        <taxon>Dothideomycetes</taxon>
        <taxon>Dothideomycetes incertae sedis</taxon>
        <taxon>Botryosphaeriales</taxon>
        <taxon>Phyllostictaceae</taxon>
        <taxon>Phyllosticta</taxon>
    </lineage>
</organism>
<proteinExistence type="predicted"/>
<dbReference type="EMBL" id="JBBWUH010000002">
    <property type="protein sequence ID" value="KAK8175514.1"/>
    <property type="molecule type" value="Genomic_DNA"/>
</dbReference>
<gene>
    <name evidence="2" type="ORF">IWX90DRAFT_412054</name>
</gene>
<name>A0ABR1Y2X9_9PEZI</name>
<protein>
    <recommendedName>
        <fullName evidence="4">Zn(2)-C6 fungal-type domain-containing protein</fullName>
    </recommendedName>
</protein>
<feature type="region of interest" description="Disordered" evidence="1">
    <location>
        <begin position="189"/>
        <end position="288"/>
    </location>
</feature>
<evidence type="ECO:0000313" key="2">
    <source>
        <dbReference type="EMBL" id="KAK8175514.1"/>
    </source>
</evidence>
<accession>A0ABR1Y2X9</accession>
<feature type="compositionally biased region" description="Polar residues" evidence="1">
    <location>
        <begin position="261"/>
        <end position="282"/>
    </location>
</feature>
<sequence>MANDVPDLQSVNTNNGSNHFSSYPFDGGLQGVNEFSFRHHAEKEYLGWNGTATDKNLDEDPFDRQFANSNTPAAPVSQILGGNHNLHSSANQAQQMDTSVPRFLGPGGQLDLAANPDDLLQKLESCAAATALGETRAPVEQFSSWEGPVPQAFQPLTPESLHCQYNPCDPDSSGQFNGKHLEIPSACSFASQQHHPQNYAPSMSIQPRQPQQPQQPQADYSNETCGPEMLPQAKFQRPPQLQGHIQNVPPQLPFQPQHPQDSTTQPQGLQPQHSQLSDSHSTYLPIGPLFRRPQQKGQWWSLNLHCWNRRKPRVDREEQREYMERISHVGRIMEGAGHETIACNYCNSNGLRCLVYRPEFGNRYRGSCARCRTHEKKCSHKDLYGYNWRSTIVMVAQGELDLVMWDLKQANEKLDGKKKRQTPASENFERAVLGDFKGPSR</sequence>
<feature type="region of interest" description="Disordered" evidence="1">
    <location>
        <begin position="50"/>
        <end position="95"/>
    </location>
</feature>
<feature type="compositionally biased region" description="Low complexity" evidence="1">
    <location>
        <begin position="206"/>
        <end position="217"/>
    </location>
</feature>